<dbReference type="Pfam" id="PF00581">
    <property type="entry name" value="Rhodanese"/>
    <property type="match status" value="1"/>
</dbReference>
<reference evidence="2" key="1">
    <citation type="submission" date="2021-01" db="EMBL/GenBank/DDBJ databases">
        <title>Whole genome shotgun sequence of Virgisporangium aurantiacum NBRC 16421.</title>
        <authorList>
            <person name="Komaki H."/>
            <person name="Tamura T."/>
        </authorList>
    </citation>
    <scope>NUCLEOTIDE SEQUENCE</scope>
    <source>
        <strain evidence="2">NBRC 16421</strain>
    </source>
</reference>
<evidence type="ECO:0000313" key="3">
    <source>
        <dbReference type="Proteomes" id="UP000612585"/>
    </source>
</evidence>
<evidence type="ECO:0000259" key="1">
    <source>
        <dbReference type="PROSITE" id="PS50206"/>
    </source>
</evidence>
<dbReference type="SUPFAM" id="SSF52821">
    <property type="entry name" value="Rhodanese/Cell cycle control phosphatase"/>
    <property type="match status" value="1"/>
</dbReference>
<sequence>MPKTITRDELRAAMNAGTVTVVDALPSGAFQRRHLPGAVNLAAEEIDRAPERLPDTDAPIVVYSTDSGCTRGPELADLLDARGYTDVRRYVDGIEDWVGAGQPIDTA</sequence>
<dbReference type="PROSITE" id="PS00380">
    <property type="entry name" value="RHODANESE_1"/>
    <property type="match status" value="1"/>
</dbReference>
<dbReference type="InterPro" id="IPR001763">
    <property type="entry name" value="Rhodanese-like_dom"/>
</dbReference>
<comment type="caution">
    <text evidence="2">The sequence shown here is derived from an EMBL/GenBank/DDBJ whole genome shotgun (WGS) entry which is preliminary data.</text>
</comment>
<dbReference type="PANTHER" id="PTHR43031:SF7">
    <property type="entry name" value="NITRIC OXIDE REDUCTASE FLRD-NAD(+) REDUCTASE"/>
    <property type="match status" value="1"/>
</dbReference>
<gene>
    <name evidence="2" type="ORF">Vau01_064140</name>
</gene>
<name>A0A8J3ZCV8_9ACTN</name>
<protein>
    <submittedName>
        <fullName evidence="2">Sulfurtransferase</fullName>
    </submittedName>
</protein>
<dbReference type="SMART" id="SM00450">
    <property type="entry name" value="RHOD"/>
    <property type="match status" value="1"/>
</dbReference>
<dbReference type="AlphaFoldDB" id="A0A8J3ZCV8"/>
<accession>A0A8J3ZCV8</accession>
<dbReference type="PROSITE" id="PS50206">
    <property type="entry name" value="RHODANESE_3"/>
    <property type="match status" value="1"/>
</dbReference>
<proteinExistence type="predicted"/>
<dbReference type="RefSeq" id="WP_204000332.1">
    <property type="nucleotide sequence ID" value="NZ_BOPG01000043.1"/>
</dbReference>
<keyword evidence="3" id="KW-1185">Reference proteome</keyword>
<organism evidence="2 3">
    <name type="scientific">Virgisporangium aurantiacum</name>
    <dbReference type="NCBI Taxonomy" id="175570"/>
    <lineage>
        <taxon>Bacteria</taxon>
        <taxon>Bacillati</taxon>
        <taxon>Actinomycetota</taxon>
        <taxon>Actinomycetes</taxon>
        <taxon>Micromonosporales</taxon>
        <taxon>Micromonosporaceae</taxon>
        <taxon>Virgisporangium</taxon>
    </lineage>
</organism>
<feature type="domain" description="Rhodanese" evidence="1">
    <location>
        <begin position="15"/>
        <end position="106"/>
    </location>
</feature>
<dbReference type="InterPro" id="IPR036873">
    <property type="entry name" value="Rhodanese-like_dom_sf"/>
</dbReference>
<dbReference type="PANTHER" id="PTHR43031">
    <property type="entry name" value="FAD-DEPENDENT OXIDOREDUCTASE"/>
    <property type="match status" value="1"/>
</dbReference>
<evidence type="ECO:0000313" key="2">
    <source>
        <dbReference type="EMBL" id="GIJ58898.1"/>
    </source>
</evidence>
<dbReference type="Proteomes" id="UP000612585">
    <property type="component" value="Unassembled WGS sequence"/>
</dbReference>
<dbReference type="GO" id="GO:0004792">
    <property type="term" value="F:thiosulfate-cyanide sulfurtransferase activity"/>
    <property type="evidence" value="ECO:0007669"/>
    <property type="project" value="InterPro"/>
</dbReference>
<dbReference type="CDD" id="cd00158">
    <property type="entry name" value="RHOD"/>
    <property type="match status" value="1"/>
</dbReference>
<dbReference type="Gene3D" id="3.40.250.10">
    <property type="entry name" value="Rhodanese-like domain"/>
    <property type="match status" value="1"/>
</dbReference>
<dbReference type="InterPro" id="IPR001307">
    <property type="entry name" value="Thiosulphate_STrfase_CS"/>
</dbReference>
<dbReference type="InterPro" id="IPR050229">
    <property type="entry name" value="GlpE_sulfurtransferase"/>
</dbReference>
<dbReference type="EMBL" id="BOPG01000043">
    <property type="protein sequence ID" value="GIJ58898.1"/>
    <property type="molecule type" value="Genomic_DNA"/>
</dbReference>